<sequence>WAAKYDLRVILDLHGVPGSQNGFDNSGRRGDISWTKGAYDIQVSLSALEMLAQIVDEFPSLIAAIQAVNEPANWGVPKSTIAEFYQLAHQRVKALAPRAALIFHDAFLPESEWEPLVPNNLTDSFLDTHIYHVFSEDQLRLSDNGHIAQTCGDGDKIGRSNRRVRTMCGEFSLATTDCARWLNGFQRGARWDGSYLTSKPVVTSGTCHGQEDIRAWSQKKRDFVRKFAIAQFQAYEKGSGWIFWNFKTESADAWNFMKLFREGIIPNQLIGLQPTICPLITQLSL</sequence>
<keyword evidence="2" id="KW-1185">Reference proteome</keyword>
<dbReference type="EMBL" id="JANBPG010001705">
    <property type="protein sequence ID" value="KAJ1888661.1"/>
    <property type="molecule type" value="Genomic_DNA"/>
</dbReference>
<reference evidence="1" key="1">
    <citation type="submission" date="2022-07" db="EMBL/GenBank/DDBJ databases">
        <title>Phylogenomic reconstructions and comparative analyses of Kickxellomycotina fungi.</title>
        <authorList>
            <person name="Reynolds N.K."/>
            <person name="Stajich J.E."/>
            <person name="Barry K."/>
            <person name="Grigoriev I.V."/>
            <person name="Crous P."/>
            <person name="Smith M.E."/>
        </authorList>
    </citation>
    <scope>NUCLEOTIDE SEQUENCE</scope>
    <source>
        <strain evidence="1">Benny 63K</strain>
    </source>
</reference>
<evidence type="ECO:0000313" key="2">
    <source>
        <dbReference type="Proteomes" id="UP001150581"/>
    </source>
</evidence>
<comment type="caution">
    <text evidence="1">The sequence shown here is derived from an EMBL/GenBank/DDBJ whole genome shotgun (WGS) entry which is preliminary data.</text>
</comment>
<organism evidence="1 2">
    <name type="scientific">Kickxella alabastrina</name>
    <dbReference type="NCBI Taxonomy" id="61397"/>
    <lineage>
        <taxon>Eukaryota</taxon>
        <taxon>Fungi</taxon>
        <taxon>Fungi incertae sedis</taxon>
        <taxon>Zoopagomycota</taxon>
        <taxon>Kickxellomycotina</taxon>
        <taxon>Kickxellomycetes</taxon>
        <taxon>Kickxellales</taxon>
        <taxon>Kickxellaceae</taxon>
        <taxon>Kickxella</taxon>
    </lineage>
</organism>
<accession>A0ACC1I9S3</accession>
<protein>
    <submittedName>
        <fullName evidence="1">Uncharacterized protein</fullName>
    </submittedName>
</protein>
<feature type="non-terminal residue" evidence="1">
    <location>
        <position position="1"/>
    </location>
</feature>
<proteinExistence type="predicted"/>
<dbReference type="Proteomes" id="UP001150581">
    <property type="component" value="Unassembled WGS sequence"/>
</dbReference>
<evidence type="ECO:0000313" key="1">
    <source>
        <dbReference type="EMBL" id="KAJ1888661.1"/>
    </source>
</evidence>
<gene>
    <name evidence="1" type="ORF">LPJ66_008454</name>
</gene>
<name>A0ACC1I9S3_9FUNG</name>